<dbReference type="AlphaFoldDB" id="A0A9X1BN48"/>
<keyword evidence="4" id="KW-1185">Reference proteome</keyword>
<sequence length="155" mass="15844">MQNRRQMLQRSATVAGLMAAAGLMSLPGFALAADYNKAAFDAKTMADLMKALGAGAPVESKDVTITGPDIAENGAVVPLGASTALAGVKSMMILIEKNPSILTAKFDVTDSVEASVSTRAKMGQSSNVYAVAMMADGKVLFAQKEVKVTLGGCGG</sequence>
<evidence type="ECO:0000313" key="4">
    <source>
        <dbReference type="Proteomes" id="UP000643207"/>
    </source>
</evidence>
<protein>
    <submittedName>
        <fullName evidence="3">Thiosulfate oxidation carrier protein SoxY</fullName>
    </submittedName>
</protein>
<evidence type="ECO:0000259" key="2">
    <source>
        <dbReference type="Pfam" id="PF13501"/>
    </source>
</evidence>
<dbReference type="EMBL" id="JAERRA010000001">
    <property type="protein sequence ID" value="MBL0719235.1"/>
    <property type="molecule type" value="Genomic_DNA"/>
</dbReference>
<feature type="domain" description="Ig-like SoxY" evidence="2">
    <location>
        <begin position="50"/>
        <end position="153"/>
    </location>
</feature>
<dbReference type="InterPro" id="IPR006311">
    <property type="entry name" value="TAT_signal"/>
</dbReference>
<keyword evidence="1" id="KW-0732">Signal</keyword>
<gene>
    <name evidence="3" type="primary">soxY</name>
    <name evidence="3" type="ORF">JI742_04960</name>
</gene>
<name>A0A9X1BN48_9BURK</name>
<evidence type="ECO:0000256" key="1">
    <source>
        <dbReference type="SAM" id="SignalP"/>
    </source>
</evidence>
<proteinExistence type="predicted"/>
<dbReference type="NCBIfam" id="TIGR04488">
    <property type="entry name" value="SoxY_true_GGCGG"/>
    <property type="match status" value="1"/>
</dbReference>
<feature type="chain" id="PRO_5040947866" evidence="1">
    <location>
        <begin position="33"/>
        <end position="155"/>
    </location>
</feature>
<dbReference type="InterPro" id="IPR038162">
    <property type="entry name" value="SoxY_sf"/>
</dbReference>
<evidence type="ECO:0000313" key="3">
    <source>
        <dbReference type="EMBL" id="MBL0719235.1"/>
    </source>
</evidence>
<accession>A0A9X1BN48</accession>
<reference evidence="3 4" key="1">
    <citation type="submission" date="2021-01" db="EMBL/GenBank/DDBJ databases">
        <title>Piscinibacter sp. Jin2 Genome sequencing and assembly.</title>
        <authorList>
            <person name="Kim I."/>
        </authorList>
    </citation>
    <scope>NUCLEOTIDE SEQUENCE [LARGE SCALE GENOMIC DNA]</scope>
    <source>
        <strain evidence="3 4">Jin2</strain>
    </source>
</reference>
<comment type="caution">
    <text evidence="3">The sequence shown here is derived from an EMBL/GenBank/DDBJ whole genome shotgun (WGS) entry which is preliminary data.</text>
</comment>
<dbReference type="Pfam" id="PF13501">
    <property type="entry name" value="SoxY"/>
    <property type="match status" value="1"/>
</dbReference>
<dbReference type="InterPro" id="IPR032711">
    <property type="entry name" value="SoxY"/>
</dbReference>
<dbReference type="Proteomes" id="UP000643207">
    <property type="component" value="Unassembled WGS sequence"/>
</dbReference>
<dbReference type="InterPro" id="IPR016568">
    <property type="entry name" value="Sulphur_oxidation_SoxY"/>
</dbReference>
<dbReference type="RefSeq" id="WP_201824474.1">
    <property type="nucleotide sequence ID" value="NZ_JAERRA010000001.1"/>
</dbReference>
<dbReference type="PIRSF" id="PIRSF010312">
    <property type="entry name" value="Sulphur_oxidation_SoxY"/>
    <property type="match status" value="1"/>
</dbReference>
<dbReference type="Gene3D" id="2.60.40.2470">
    <property type="entry name" value="SoxY domain"/>
    <property type="match status" value="1"/>
</dbReference>
<dbReference type="PROSITE" id="PS51318">
    <property type="entry name" value="TAT"/>
    <property type="match status" value="1"/>
</dbReference>
<organism evidence="3 4">
    <name type="scientific">Aquariibacter lacus</name>
    <dbReference type="NCBI Taxonomy" id="2801332"/>
    <lineage>
        <taxon>Bacteria</taxon>
        <taxon>Pseudomonadati</taxon>
        <taxon>Pseudomonadota</taxon>
        <taxon>Betaproteobacteria</taxon>
        <taxon>Burkholderiales</taxon>
        <taxon>Sphaerotilaceae</taxon>
        <taxon>Aquariibacter</taxon>
    </lineage>
</organism>
<feature type="signal peptide" evidence="1">
    <location>
        <begin position="1"/>
        <end position="32"/>
    </location>
</feature>